<protein>
    <submittedName>
        <fullName evidence="2">Uncharacterized protein</fullName>
    </submittedName>
</protein>
<evidence type="ECO:0000256" key="1">
    <source>
        <dbReference type="SAM" id="MobiDB-lite"/>
    </source>
</evidence>
<feature type="compositionally biased region" description="Polar residues" evidence="1">
    <location>
        <begin position="75"/>
        <end position="97"/>
    </location>
</feature>
<dbReference type="OrthoDB" id="273010at2759"/>
<dbReference type="STRING" id="1081105.A0A167FNP9"/>
<accession>A0A167FNP9</accession>
<organism evidence="2 3">
    <name type="scientific">Metarhizium rileyi (strain RCEF 4871)</name>
    <name type="common">Nomuraea rileyi</name>
    <dbReference type="NCBI Taxonomy" id="1649241"/>
    <lineage>
        <taxon>Eukaryota</taxon>
        <taxon>Fungi</taxon>
        <taxon>Dikarya</taxon>
        <taxon>Ascomycota</taxon>
        <taxon>Pezizomycotina</taxon>
        <taxon>Sordariomycetes</taxon>
        <taxon>Hypocreomycetidae</taxon>
        <taxon>Hypocreales</taxon>
        <taxon>Clavicipitaceae</taxon>
        <taxon>Metarhizium</taxon>
    </lineage>
</organism>
<feature type="region of interest" description="Disordered" evidence="1">
    <location>
        <begin position="69"/>
        <end position="125"/>
    </location>
</feature>
<dbReference type="EMBL" id="AZHC01000008">
    <property type="protein sequence ID" value="OAA45535.1"/>
    <property type="molecule type" value="Genomic_DNA"/>
</dbReference>
<dbReference type="Proteomes" id="UP000243498">
    <property type="component" value="Unassembled WGS sequence"/>
</dbReference>
<dbReference type="OMA" id="ANRIDSY"/>
<name>A0A167FNP9_METRR</name>
<gene>
    <name evidence="2" type="ORF">NOR_03324</name>
</gene>
<feature type="region of interest" description="Disordered" evidence="1">
    <location>
        <begin position="691"/>
        <end position="713"/>
    </location>
</feature>
<feature type="compositionally biased region" description="Basic residues" evidence="1">
    <location>
        <begin position="701"/>
        <end position="713"/>
    </location>
</feature>
<evidence type="ECO:0000313" key="2">
    <source>
        <dbReference type="EMBL" id="OAA45535.1"/>
    </source>
</evidence>
<sequence>MVPLASIPEANNSLHSTFDTHRPRSRVLFLSRRPGRPRCSVRKSPFTRFFKLAAPKEAGKHDILGDECRGAHRTGSPSAIDETQASPAWTKASSDMSPKTRRHLHKSESPFDLDSFPEPPSTNNIMEFHKRHSHLSTHNVTKHATPKPPLELSQRKLLIPVQRGPANIRNSLMDAAKDFTNPSKRQSVDSALVAAVSRSIAQQFQLVSRYSARNSSNNDNDNWSRTSSQRKALNRFTKDLETYANQTSARGKTVNAPPTPPIDAATLHTVSDLLPFRPQLRAAGLAVTSKEQAQGVPHYLPQLHSGLLPPTPRQLRGHGLQHAQLDGYNGSGPSQSTGTEISFAQSQDMDEFRYALIDEAPVKRKKHVLRKKRPSRRCLPCFPVEEDPTTDTDWAHFRVPSTKVKVPHKKSVPRVRQNRSAKAYPPGSCVPEYIGSDAHSPNQKSVAPRAGSAAVEETSYQWNRPNFITTGRRHSMTMPKPNTQDGICYVGHQHRHGKNSQHRVGKDFTAVNNKVNAGNTFGSSRLVSRFPKSKAQSTFSAKPSQSQRGHQIETQLDSQADGLRGRCAGAEQPRPPPQRPPRPDRSKKQPISQYDPYHIGICCPKSRGVPAKLTARPNIPRRTSSIQGSTGSIEVDCDDQEISDRDVLRGLHVAASAACNEEIDAFVRNKTGLRIRRFLADLMALETLTASRPGEGNEQHARRRRAEMRKLKQQVRRSREIVMAGGLI</sequence>
<reference evidence="2 3" key="1">
    <citation type="journal article" date="2016" name="Genome Biol. Evol.">
        <title>Divergent and convergent evolution of fungal pathogenicity.</title>
        <authorList>
            <person name="Shang Y."/>
            <person name="Xiao G."/>
            <person name="Zheng P."/>
            <person name="Cen K."/>
            <person name="Zhan S."/>
            <person name="Wang C."/>
        </authorList>
    </citation>
    <scope>NUCLEOTIDE SEQUENCE [LARGE SCALE GENOMIC DNA]</scope>
    <source>
        <strain evidence="2 3">RCEF 4871</strain>
    </source>
</reference>
<feature type="compositionally biased region" description="Polar residues" evidence="1">
    <location>
        <begin position="534"/>
        <end position="552"/>
    </location>
</feature>
<feature type="region of interest" description="Disordered" evidence="1">
    <location>
        <begin position="565"/>
        <end position="595"/>
    </location>
</feature>
<feature type="compositionally biased region" description="Basic residues" evidence="1">
    <location>
        <begin position="408"/>
        <end position="419"/>
    </location>
</feature>
<feature type="compositionally biased region" description="Polar residues" evidence="1">
    <location>
        <begin position="515"/>
        <end position="526"/>
    </location>
</feature>
<evidence type="ECO:0000313" key="3">
    <source>
        <dbReference type="Proteomes" id="UP000243498"/>
    </source>
</evidence>
<proteinExistence type="predicted"/>
<feature type="region of interest" description="Disordered" evidence="1">
    <location>
        <begin position="133"/>
        <end position="152"/>
    </location>
</feature>
<keyword evidence="3" id="KW-1185">Reference proteome</keyword>
<feature type="compositionally biased region" description="Basic residues" evidence="1">
    <location>
        <begin position="133"/>
        <end position="145"/>
    </location>
</feature>
<feature type="region of interest" description="Disordered" evidence="1">
    <location>
        <begin position="515"/>
        <end position="552"/>
    </location>
</feature>
<comment type="caution">
    <text evidence="2">The sequence shown here is derived from an EMBL/GenBank/DDBJ whole genome shotgun (WGS) entry which is preliminary data.</text>
</comment>
<dbReference type="AlphaFoldDB" id="A0A167FNP9"/>
<feature type="region of interest" description="Disordered" evidence="1">
    <location>
        <begin position="408"/>
        <end position="428"/>
    </location>
</feature>